<protein>
    <recommendedName>
        <fullName evidence="3">Membrane dipeptidase (Peptidase family M19)</fullName>
    </recommendedName>
</protein>
<name>A0ABS1C5I8_9BACT</name>
<dbReference type="SUPFAM" id="SSF51556">
    <property type="entry name" value="Metallo-dependent hydrolases"/>
    <property type="match status" value="1"/>
</dbReference>
<accession>A0ABS1C5I8</accession>
<reference evidence="1 2" key="1">
    <citation type="submission" date="2020-12" db="EMBL/GenBank/DDBJ databases">
        <title>Bacterial novel species Adhaeribacter sp. BT258 isolated from soil.</title>
        <authorList>
            <person name="Jung H.-Y."/>
        </authorList>
    </citation>
    <scope>NUCLEOTIDE SEQUENCE [LARGE SCALE GENOMIC DNA]</scope>
    <source>
        <strain evidence="1 2">BT258</strain>
    </source>
</reference>
<dbReference type="InterPro" id="IPR032466">
    <property type="entry name" value="Metal_Hydrolase"/>
</dbReference>
<organism evidence="1 2">
    <name type="scientific">Adhaeribacter terrigena</name>
    <dbReference type="NCBI Taxonomy" id="2793070"/>
    <lineage>
        <taxon>Bacteria</taxon>
        <taxon>Pseudomonadati</taxon>
        <taxon>Bacteroidota</taxon>
        <taxon>Cytophagia</taxon>
        <taxon>Cytophagales</taxon>
        <taxon>Hymenobacteraceae</taxon>
        <taxon>Adhaeribacter</taxon>
    </lineage>
</organism>
<dbReference type="Gene3D" id="3.20.20.140">
    <property type="entry name" value="Metal-dependent hydrolases"/>
    <property type="match status" value="1"/>
</dbReference>
<dbReference type="RefSeq" id="WP_200507487.1">
    <property type="nucleotide sequence ID" value="NZ_JAEHFX010000010.1"/>
</dbReference>
<dbReference type="EMBL" id="JAEHFX010000010">
    <property type="protein sequence ID" value="MBK0404644.1"/>
    <property type="molecule type" value="Genomic_DNA"/>
</dbReference>
<evidence type="ECO:0000313" key="1">
    <source>
        <dbReference type="EMBL" id="MBK0404644.1"/>
    </source>
</evidence>
<sequence>MAAVFDLHFHPLAKRFLHEFDDEKRQNGAYADPLRIPLIGQVADAAVGFILETQASIAQAVKGEYRLGVAAIVSTEYVFASRKGVLKLLEYELFERDLFAPLDNRLFDFINESQGSYHQLFAKELQFYKWAAGLLPLTKPETIIINLVNRKAAGGARFEAGKLNLLLAVEGGHNFCELRINEAMAIPHPARLIRKYREDKSVDFLYLTLTHLSHVQEQCLCSHAFGFKLVKDIPEARPQADGLTDLGKQVINACINTNTNQAPILIDIKHMSLQGRRDFYAYRKTLLHDPPADFTPPSLNEKPLWPIVATHMGVTGYDSRDLGNFIKEYGVEEGNEHSIRVKLSRQMAGVLPVGLGFSQVFFNPATINLCNDDITEIALSDGLIGISLDARILGFDIIIQRRYTVVDYFSKGDFARFFPELAQRLNYLEPEPDEADHADEPVFLSAHEGRFQGLAGRITRETYLFCLNVLHIVAVINRLPLAERHNRDGWDFVCLGTDYDGLIDSIKAARTAESLPAFKKELVHYLTKAEKAYRETFTGTPSLLTENVEVVLDKLFYTNGENFIKRWWGMV</sequence>
<comment type="caution">
    <text evidence="1">The sequence shown here is derived from an EMBL/GenBank/DDBJ whole genome shotgun (WGS) entry which is preliminary data.</text>
</comment>
<evidence type="ECO:0000313" key="2">
    <source>
        <dbReference type="Proteomes" id="UP000644147"/>
    </source>
</evidence>
<proteinExistence type="predicted"/>
<keyword evidence="2" id="KW-1185">Reference proteome</keyword>
<evidence type="ECO:0008006" key="3">
    <source>
        <dbReference type="Google" id="ProtNLM"/>
    </source>
</evidence>
<dbReference type="Proteomes" id="UP000644147">
    <property type="component" value="Unassembled WGS sequence"/>
</dbReference>
<gene>
    <name evidence="1" type="ORF">I5M27_16735</name>
</gene>